<evidence type="ECO:0000256" key="3">
    <source>
        <dbReference type="ARBA" id="ARBA00022989"/>
    </source>
</evidence>
<dbReference type="PANTHER" id="PTHR46513:SF13">
    <property type="entry name" value="EGF-LIKE DOMAIN-CONTAINING PROTEIN"/>
    <property type="match status" value="1"/>
</dbReference>
<keyword evidence="4" id="KW-0472">Membrane</keyword>
<gene>
    <name evidence="6" type="ORF">NLS_LOCUS6567</name>
</gene>
<dbReference type="OrthoDB" id="5854831at2759"/>
<dbReference type="InterPro" id="IPR050778">
    <property type="entry name" value="Cueball_EGF_LRP_Nidogen"/>
</dbReference>
<organism evidence="6 7">
    <name type="scientific">Litomosoides sigmodontis</name>
    <name type="common">Filarial nematode worm</name>
    <dbReference type="NCBI Taxonomy" id="42156"/>
    <lineage>
        <taxon>Eukaryota</taxon>
        <taxon>Metazoa</taxon>
        <taxon>Ecdysozoa</taxon>
        <taxon>Nematoda</taxon>
        <taxon>Chromadorea</taxon>
        <taxon>Rhabditida</taxon>
        <taxon>Spirurina</taxon>
        <taxon>Spiruromorpha</taxon>
        <taxon>Filarioidea</taxon>
        <taxon>Onchocercidae</taxon>
        <taxon>Litomosoides</taxon>
    </lineage>
</organism>
<feature type="region of interest" description="Disordered" evidence="5">
    <location>
        <begin position="957"/>
        <end position="982"/>
    </location>
</feature>
<dbReference type="OMA" id="NEFGRDM"/>
<dbReference type="Gene3D" id="2.120.10.30">
    <property type="entry name" value="TolB, C-terminal domain"/>
    <property type="match status" value="1"/>
</dbReference>
<dbReference type="Proteomes" id="UP000277928">
    <property type="component" value="Unassembled WGS sequence"/>
</dbReference>
<evidence type="ECO:0000256" key="5">
    <source>
        <dbReference type="SAM" id="MobiDB-lite"/>
    </source>
</evidence>
<evidence type="ECO:0000256" key="2">
    <source>
        <dbReference type="ARBA" id="ARBA00022692"/>
    </source>
</evidence>
<evidence type="ECO:0000313" key="6">
    <source>
        <dbReference type="EMBL" id="VDK84247.1"/>
    </source>
</evidence>
<evidence type="ECO:0000313" key="7">
    <source>
        <dbReference type="Proteomes" id="UP000277928"/>
    </source>
</evidence>
<dbReference type="SUPFAM" id="SSF57196">
    <property type="entry name" value="EGF/Laminin"/>
    <property type="match status" value="1"/>
</dbReference>
<dbReference type="GO" id="GO:0005886">
    <property type="term" value="C:plasma membrane"/>
    <property type="evidence" value="ECO:0007669"/>
    <property type="project" value="TreeGrafter"/>
</dbReference>
<dbReference type="GO" id="GO:0042813">
    <property type="term" value="F:Wnt receptor activity"/>
    <property type="evidence" value="ECO:0007669"/>
    <property type="project" value="TreeGrafter"/>
</dbReference>
<keyword evidence="7" id="KW-1185">Reference proteome</keyword>
<dbReference type="Pfam" id="PF14670">
    <property type="entry name" value="FXa_inhibition"/>
    <property type="match status" value="1"/>
</dbReference>
<keyword evidence="2" id="KW-0812">Transmembrane</keyword>
<dbReference type="EMBL" id="UYRX01000591">
    <property type="protein sequence ID" value="VDK84247.1"/>
    <property type="molecule type" value="Genomic_DNA"/>
</dbReference>
<dbReference type="PANTHER" id="PTHR46513">
    <property type="entry name" value="VITELLOGENIN RECEPTOR-LIKE PROTEIN-RELATED-RELATED"/>
    <property type="match status" value="1"/>
</dbReference>
<dbReference type="Gene3D" id="1.10.1450.10">
    <property type="entry name" value="Tetraspanin"/>
    <property type="match status" value="1"/>
</dbReference>
<proteinExistence type="predicted"/>
<evidence type="ECO:0000256" key="4">
    <source>
        <dbReference type="ARBA" id="ARBA00023136"/>
    </source>
</evidence>
<dbReference type="SUPFAM" id="SSF63825">
    <property type="entry name" value="YWTD domain"/>
    <property type="match status" value="1"/>
</dbReference>
<accession>A0A3P6TGF5</accession>
<dbReference type="GO" id="GO:0017147">
    <property type="term" value="F:Wnt-protein binding"/>
    <property type="evidence" value="ECO:0007669"/>
    <property type="project" value="TreeGrafter"/>
</dbReference>
<dbReference type="InterPro" id="IPR000033">
    <property type="entry name" value="LDLR_classB_rpt"/>
</dbReference>
<dbReference type="InterPro" id="IPR018499">
    <property type="entry name" value="Tetraspanin/Peripherin"/>
</dbReference>
<dbReference type="Pfam" id="PF00335">
    <property type="entry name" value="Tetraspanin"/>
    <property type="match status" value="1"/>
</dbReference>
<keyword evidence="3" id="KW-1133">Transmembrane helix</keyword>
<evidence type="ECO:0008006" key="8">
    <source>
        <dbReference type="Google" id="ProtNLM"/>
    </source>
</evidence>
<reference evidence="6 7" key="1">
    <citation type="submission" date="2018-08" db="EMBL/GenBank/DDBJ databases">
        <authorList>
            <person name="Laetsch R D."/>
            <person name="Stevens L."/>
            <person name="Kumar S."/>
            <person name="Blaxter L. M."/>
        </authorList>
    </citation>
    <scope>NUCLEOTIDE SEQUENCE [LARGE SCALE GENOMIC DNA]</scope>
</reference>
<dbReference type="InterPro" id="IPR011042">
    <property type="entry name" value="6-blade_b-propeller_TolB-like"/>
</dbReference>
<dbReference type="SUPFAM" id="SSF48652">
    <property type="entry name" value="Tetraspanin"/>
    <property type="match status" value="1"/>
</dbReference>
<dbReference type="Gene3D" id="2.10.25.10">
    <property type="entry name" value="Laminin"/>
    <property type="match status" value="1"/>
</dbReference>
<comment type="subcellular location">
    <subcellularLocation>
        <location evidence="1">Membrane</location>
        <topology evidence="1">Multi-pass membrane protein</topology>
    </subcellularLocation>
</comment>
<dbReference type="SMART" id="SM00135">
    <property type="entry name" value="LY"/>
    <property type="match status" value="2"/>
</dbReference>
<dbReference type="GO" id="GO:0060070">
    <property type="term" value="P:canonical Wnt signaling pathway"/>
    <property type="evidence" value="ECO:0007669"/>
    <property type="project" value="TreeGrafter"/>
</dbReference>
<dbReference type="InterPro" id="IPR008952">
    <property type="entry name" value="Tetraspanin_EC2_sf"/>
</dbReference>
<protein>
    <recommendedName>
        <fullName evidence="8">Tetraspanin</fullName>
    </recommendedName>
</protein>
<name>A0A3P6TGF5_LITSI</name>
<evidence type="ECO:0000256" key="1">
    <source>
        <dbReference type="ARBA" id="ARBA00004141"/>
    </source>
</evidence>
<dbReference type="STRING" id="42156.A0A3P6TGF5"/>
<sequence>MKLTGLAQIFLSLWILLDPHHNYILDLVDFSDDDPLLREAIYLALVSGSATVIIGFIGCCGTVKKSICLLLTFVGNKLNVYLTKLTHDQYYRLYWVTPLIDVIQYYFLTSDFDQKLQSLIRESYGINPSIEYNAKIMSLIDRLQFNEQCCGSVDYREWGSSRWRISYWRGVELLQQQSQFNFDVVPSTCCVQLTGATPMHPIARSLARCQQYQADKLWRHQTQQCCGATGPHNYYDSFWYKTNTERGTISFIPQSCCKQIQGEGTWLKKPVDSLCTSYNYYTSAFNSSVNVQGCHGKLLNWLTVQTIILVSVGLSFAAFQRKKHQKKVAEVTDKSVVAQRVQPETRNVLSVDNAGSQFKVQHMSDPILLWRKSKIEHIDRTRIGKNNESSSKRKKFRNHKRLAADYHRKGDEKFLNENYREAYTDFLSAMKILGEHGNIANEFGRDMKMMRMCQDKCCICFWTLYKMEENQDFLARCFHCYEQLIEKDPLHAFWYKRRATLLHDDYQNPISAYKDFVIFAALMEDYHLTLTKEEVREIRKCYDEVKELAWLLEKDKVKAKKPSLTSDWINLWALCPCDDILLQDLLSVREEGKNPQQKSALIDSAYKDALKHTVRGYHNMAVDTLLEAYAEGQGIYRCEALLLLALIHSQLENREADHYLNTFISIWDVDQCEAPLPRRKQIFMRYISLSHAVSSTPFQNLDLSMFSAEEQVHFYTQVALTAILSLKILCTPKAMRLEMNEWNLTKLKIIKNSCDRGIKVDKKSLHVRMLREYAVMEITKIDSAGKNCNSALTLFITISKGIHRQLKPEYHSFALWCFFSAHFANQGIAAAVKYGLDLQKYLLYPGLVASFLLNNKHARSRNISEEYILNLISVAENRLQYDPENFLLHLDTATFYEYLNMNEQSYASAKLAAKYWPVHTVSGDLKLLVGSVAVMGAIVDAEEELINIRKLIEMEEKMTENPDTDPKTTDSETCEKGHPTNDVRKKKKINKKTMAIEVFDCFDLRNAVLIKIPVLARQRKTITQLTLDVDKTTIASATEIVSGIDESFPVLIALDVGRVGICYNILAYMESWLRSSSGNIRVIALDDNDTVPSYIRRSSGVAEETVTSLAVDWVTGKLYVGVETASIHNAGRIEVCPLDGRSSCAIALHSSFENQNSRVDALHSLVLDPIDGYMYWLNRVHKRIERAWMDGRHHDPHCFKDDTTDVVATSALTLEQASRMLYYVRTRTSLDDSQIWSCSLYDRESCRAVASKVNAFYLDVFSDYLIWTSVTNQKSGITVCEKVNCDRTIREVINSSGVEALIVSDKHVQPAKQSVNPCESRNGGCSHICVLIPGAPWRSCLCPMGVRLLQDRLTCSPNGDL</sequence>